<evidence type="ECO:0000256" key="1">
    <source>
        <dbReference type="ARBA" id="ARBA00007261"/>
    </source>
</evidence>
<dbReference type="AlphaFoldDB" id="A0A6C0M082"/>
<dbReference type="InterPro" id="IPR001431">
    <property type="entry name" value="Pept_M16_Zn_BS"/>
</dbReference>
<dbReference type="InterPro" id="IPR011249">
    <property type="entry name" value="Metalloenz_LuxS/M16"/>
</dbReference>
<evidence type="ECO:0000313" key="4">
    <source>
        <dbReference type="EMBL" id="QHU35923.1"/>
    </source>
</evidence>
<evidence type="ECO:0000259" key="3">
    <source>
        <dbReference type="Pfam" id="PF05193"/>
    </source>
</evidence>
<dbReference type="InterPro" id="IPR011765">
    <property type="entry name" value="Pept_M16_N"/>
</dbReference>
<dbReference type="GO" id="GO:0004222">
    <property type="term" value="F:metalloendopeptidase activity"/>
    <property type="evidence" value="ECO:0007669"/>
    <property type="project" value="InterPro"/>
</dbReference>
<dbReference type="EMBL" id="MN740615">
    <property type="protein sequence ID" value="QHU35923.1"/>
    <property type="molecule type" value="Genomic_DNA"/>
</dbReference>
<dbReference type="PROSITE" id="PS00143">
    <property type="entry name" value="INSULINASE"/>
    <property type="match status" value="1"/>
</dbReference>
<dbReference type="GO" id="GO:0046872">
    <property type="term" value="F:metal ion binding"/>
    <property type="evidence" value="ECO:0007669"/>
    <property type="project" value="InterPro"/>
</dbReference>
<dbReference type="InterPro" id="IPR007863">
    <property type="entry name" value="Peptidase_M16_C"/>
</dbReference>
<reference evidence="4" key="1">
    <citation type="journal article" date="2020" name="Nature">
        <title>Giant virus diversity and host interactions through global metagenomics.</title>
        <authorList>
            <person name="Schulz F."/>
            <person name="Roux S."/>
            <person name="Paez-Espino D."/>
            <person name="Jungbluth S."/>
            <person name="Walsh D.A."/>
            <person name="Denef V.J."/>
            <person name="McMahon K.D."/>
            <person name="Konstantinidis K.T."/>
            <person name="Eloe-Fadrosh E.A."/>
            <person name="Kyrpides N.C."/>
            <person name="Woyke T."/>
        </authorList>
    </citation>
    <scope>NUCLEOTIDE SEQUENCE</scope>
    <source>
        <strain evidence="4">GVMAG-S-1035085-51</strain>
    </source>
</reference>
<evidence type="ECO:0008006" key="5">
    <source>
        <dbReference type="Google" id="ProtNLM"/>
    </source>
</evidence>
<comment type="similarity">
    <text evidence="1">Belongs to the peptidase M16 family.</text>
</comment>
<protein>
    <recommendedName>
        <fullName evidence="5">Peptidase M16 N-terminal domain-containing protein</fullName>
    </recommendedName>
</protein>
<dbReference type="Pfam" id="PF05193">
    <property type="entry name" value="Peptidase_M16_C"/>
    <property type="match status" value="1"/>
</dbReference>
<evidence type="ECO:0000259" key="2">
    <source>
        <dbReference type="Pfam" id="PF00675"/>
    </source>
</evidence>
<organism evidence="4">
    <name type="scientific">viral metagenome</name>
    <dbReference type="NCBI Taxonomy" id="1070528"/>
    <lineage>
        <taxon>unclassified sequences</taxon>
        <taxon>metagenomes</taxon>
        <taxon>organismal metagenomes</taxon>
    </lineage>
</organism>
<dbReference type="Gene3D" id="3.30.830.10">
    <property type="entry name" value="Metalloenzyme, LuxS/M16 peptidase-like"/>
    <property type="match status" value="2"/>
</dbReference>
<dbReference type="InterPro" id="IPR050361">
    <property type="entry name" value="MPP/UQCRC_Complex"/>
</dbReference>
<dbReference type="PANTHER" id="PTHR11851:SF49">
    <property type="entry name" value="MITOCHONDRIAL-PROCESSING PEPTIDASE SUBUNIT ALPHA"/>
    <property type="match status" value="1"/>
</dbReference>
<dbReference type="PANTHER" id="PTHR11851">
    <property type="entry name" value="METALLOPROTEASE"/>
    <property type="match status" value="1"/>
</dbReference>
<sequence length="414" mass="47504">MDKAEFYYISDTLKLILLPLPISTVSIGIAVPVGAINESDNEYGIAHLLEHMIFAGTTTKTSIQIDKEVEAMGAIINAYTNYYETVYYIHGNGKYSIKLIDIILDIYNNSIYPEDELKREKNVVSEEIKTVYENSPGVKSYLTAIDILYNGVNERLRHHVAGYSNDILKYTRDNIINFKNKNYKEGYLVVSGHFDKDVILNFLKKKFKSSIKAWKPSITKTSGKLIIPYAGNLNRIVKIDNNIVQSYVSFYFRSVNNYSKWITHVGVLSYILTGNLNSMLSKVLRKDMGAVYSVDSYQRTHKDSGYFVIQFSCNKDLTDKCINAVWTILDEVKKGNIEPSYLSVVKNLRETRNLFIFENYDNYFDMVVNSLLNKKDLPNPKKVMNRIKSVKLYELKCLANKLFNKDNSLLIIEG</sequence>
<feature type="domain" description="Peptidase M16 N-terminal" evidence="2">
    <location>
        <begin position="23"/>
        <end position="135"/>
    </location>
</feature>
<dbReference type="Pfam" id="PF00675">
    <property type="entry name" value="Peptidase_M16"/>
    <property type="match status" value="1"/>
</dbReference>
<accession>A0A6C0M082</accession>
<dbReference type="SUPFAM" id="SSF63411">
    <property type="entry name" value="LuxS/MPP-like metallohydrolase"/>
    <property type="match status" value="2"/>
</dbReference>
<feature type="domain" description="Peptidase M16 C-terminal" evidence="3">
    <location>
        <begin position="170"/>
        <end position="347"/>
    </location>
</feature>
<proteinExistence type="inferred from homology"/>
<name>A0A6C0M082_9ZZZZ</name>
<dbReference type="GO" id="GO:0006508">
    <property type="term" value="P:proteolysis"/>
    <property type="evidence" value="ECO:0007669"/>
    <property type="project" value="InterPro"/>
</dbReference>